<dbReference type="HOGENOM" id="CLU_2919480_0_0_4"/>
<name>F6G607_RALS8</name>
<dbReference type="PATRIC" id="fig|1031711.3.peg.117"/>
<evidence type="ECO:0000313" key="2">
    <source>
        <dbReference type="Proteomes" id="UP000007953"/>
    </source>
</evidence>
<dbReference type="AlphaFoldDB" id="F6G607"/>
<proteinExistence type="predicted"/>
<sequence>MHRRLRLPCVVRVPVPLRSLLRCGPGVFRRSVSVRIGPLPLGWLHGRRRFHHAAPLWVRRI</sequence>
<organism evidence="1 2">
    <name type="scientific">Ralstonia solanacearum (strain Po82)</name>
    <dbReference type="NCBI Taxonomy" id="1031711"/>
    <lineage>
        <taxon>Bacteria</taxon>
        <taxon>Pseudomonadati</taxon>
        <taxon>Pseudomonadota</taxon>
        <taxon>Betaproteobacteria</taxon>
        <taxon>Burkholderiales</taxon>
        <taxon>Burkholderiaceae</taxon>
        <taxon>Ralstonia</taxon>
        <taxon>Ralstonia solanacearum species complex</taxon>
    </lineage>
</organism>
<dbReference type="EMBL" id="CP002819">
    <property type="protein sequence ID" value="AEG67425.1"/>
    <property type="molecule type" value="Genomic_DNA"/>
</dbReference>
<dbReference type="KEGG" id="rsn:RSPO_c00121"/>
<dbReference type="Proteomes" id="UP000007953">
    <property type="component" value="Chromosome"/>
</dbReference>
<evidence type="ECO:0000313" key="1">
    <source>
        <dbReference type="EMBL" id="AEG67425.1"/>
    </source>
</evidence>
<accession>F6G607</accession>
<gene>
    <name evidence="1" type="ordered locus">RSPO_c00121</name>
</gene>
<protein>
    <submittedName>
        <fullName evidence="1">Uncharacterized protein</fullName>
    </submittedName>
</protein>
<reference evidence="1 2" key="1">
    <citation type="journal article" date="2011" name="J. Bacteriol.">
        <title>Complete genome sequence of the plant pathogen Ralstonia solanacearum strain Po82.</title>
        <authorList>
            <person name="Xu J."/>
            <person name="Zheng H.J."/>
            <person name="Liu L."/>
            <person name="Pan Z.C."/>
            <person name="Prior P."/>
            <person name="Tang B."/>
            <person name="Xu J.S."/>
            <person name="Zhang H."/>
            <person name="Tian Q."/>
            <person name="Zhang L.Q."/>
            <person name="Feng J."/>
        </authorList>
    </citation>
    <scope>NUCLEOTIDE SEQUENCE [LARGE SCALE GENOMIC DNA]</scope>
    <source>
        <strain evidence="1 2">Po82</strain>
    </source>
</reference>